<dbReference type="SUPFAM" id="SSF53448">
    <property type="entry name" value="Nucleotide-diphospho-sugar transferases"/>
    <property type="match status" value="1"/>
</dbReference>
<evidence type="ECO:0000259" key="1">
    <source>
        <dbReference type="Pfam" id="PF00535"/>
    </source>
</evidence>
<comment type="caution">
    <text evidence="2">The sequence shown here is derived from an EMBL/GenBank/DDBJ whole genome shotgun (WGS) entry which is preliminary data.</text>
</comment>
<organism evidence="2 3">
    <name type="scientific">Candidatus Enterousia excrementavium</name>
    <dbReference type="NCBI Taxonomy" id="2840789"/>
    <lineage>
        <taxon>Bacteria</taxon>
        <taxon>Pseudomonadati</taxon>
        <taxon>Pseudomonadota</taxon>
        <taxon>Alphaproteobacteria</taxon>
        <taxon>Candidatus Enterousia</taxon>
    </lineage>
</organism>
<name>A0A940ICP1_9PROT</name>
<reference evidence="2" key="1">
    <citation type="submission" date="2020-10" db="EMBL/GenBank/DDBJ databases">
        <authorList>
            <person name="Gilroy R."/>
        </authorList>
    </citation>
    <scope>NUCLEOTIDE SEQUENCE</scope>
    <source>
        <strain evidence="2">B1-16210</strain>
    </source>
</reference>
<dbReference type="Gene3D" id="3.90.550.10">
    <property type="entry name" value="Spore Coat Polysaccharide Biosynthesis Protein SpsA, Chain A"/>
    <property type="match status" value="1"/>
</dbReference>
<proteinExistence type="predicted"/>
<gene>
    <name evidence="2" type="ORF">IAC77_04110</name>
</gene>
<evidence type="ECO:0000313" key="3">
    <source>
        <dbReference type="Proteomes" id="UP000721442"/>
    </source>
</evidence>
<accession>A0A940ICP1</accession>
<dbReference type="PANTHER" id="PTHR22916">
    <property type="entry name" value="GLYCOSYLTRANSFERASE"/>
    <property type="match status" value="1"/>
</dbReference>
<dbReference type="AlphaFoldDB" id="A0A940ICP1"/>
<dbReference type="PANTHER" id="PTHR22916:SF3">
    <property type="entry name" value="UDP-GLCNAC:BETAGAL BETA-1,3-N-ACETYLGLUCOSAMINYLTRANSFERASE-LIKE PROTEIN 1"/>
    <property type="match status" value="1"/>
</dbReference>
<evidence type="ECO:0000313" key="2">
    <source>
        <dbReference type="EMBL" id="MBO8407613.1"/>
    </source>
</evidence>
<dbReference type="CDD" id="cd00761">
    <property type="entry name" value="Glyco_tranf_GTA_type"/>
    <property type="match status" value="1"/>
</dbReference>
<dbReference type="Pfam" id="PF00535">
    <property type="entry name" value="Glycos_transf_2"/>
    <property type="match status" value="1"/>
</dbReference>
<protein>
    <submittedName>
        <fullName evidence="2">Glycosyltransferase</fullName>
    </submittedName>
</protein>
<dbReference type="GO" id="GO:0016758">
    <property type="term" value="F:hexosyltransferase activity"/>
    <property type="evidence" value="ECO:0007669"/>
    <property type="project" value="UniProtKB-ARBA"/>
</dbReference>
<dbReference type="InterPro" id="IPR001173">
    <property type="entry name" value="Glyco_trans_2-like"/>
</dbReference>
<sequence>MQKNKVMISVICPVYNSEKYLRRCLDSVLNQTFHDWELICVNDGSSDNSAAILDEYAARDSRVRVINKKNGGASDARNYGMRAARGKYVFFLDSDDFIHPQIFEITSYIAEKNNDDMVVFQIDSRFYRNTRKLMLAGKNISDKLPDLRNRKYDVARVRAMQTDSVLYHSTERNHTLHVRRPVRRHCYPVLGLYRRDLIKDIAFIKGIIFEDFPWWSAVMLRRPQTAITNLPLYFYMPNASSALNSTKALRMIESIVVGLKYTFDLYSKNATASEFSHFKREFLWPFIIIAMRKVCELENADDVNIARRAIGGMNSKIFENPSTARARKYARRIQEFLNS</sequence>
<reference evidence="2" key="2">
    <citation type="journal article" date="2021" name="PeerJ">
        <title>Extensive microbial diversity within the chicken gut microbiome revealed by metagenomics and culture.</title>
        <authorList>
            <person name="Gilroy R."/>
            <person name="Ravi A."/>
            <person name="Getino M."/>
            <person name="Pursley I."/>
            <person name="Horton D.L."/>
            <person name="Alikhan N.F."/>
            <person name="Baker D."/>
            <person name="Gharbi K."/>
            <person name="Hall N."/>
            <person name="Watson M."/>
            <person name="Adriaenssens E.M."/>
            <person name="Foster-Nyarko E."/>
            <person name="Jarju S."/>
            <person name="Secka A."/>
            <person name="Antonio M."/>
            <person name="Oren A."/>
            <person name="Chaudhuri R.R."/>
            <person name="La Ragione R."/>
            <person name="Hildebrand F."/>
            <person name="Pallen M.J."/>
        </authorList>
    </citation>
    <scope>NUCLEOTIDE SEQUENCE</scope>
    <source>
        <strain evidence="2">B1-16210</strain>
    </source>
</reference>
<dbReference type="EMBL" id="JADINE010000051">
    <property type="protein sequence ID" value="MBO8407613.1"/>
    <property type="molecule type" value="Genomic_DNA"/>
</dbReference>
<feature type="domain" description="Glycosyltransferase 2-like" evidence="1">
    <location>
        <begin position="9"/>
        <end position="135"/>
    </location>
</feature>
<dbReference type="Proteomes" id="UP000721442">
    <property type="component" value="Unassembled WGS sequence"/>
</dbReference>
<dbReference type="InterPro" id="IPR029044">
    <property type="entry name" value="Nucleotide-diphossugar_trans"/>
</dbReference>